<dbReference type="OrthoDB" id="196859at2"/>
<keyword evidence="2" id="KW-1185">Reference proteome</keyword>
<accession>I0ERH2</accession>
<organism evidence="1 2">
    <name type="scientific">Helicobacter cetorum (strain ATCC BAA-540 / CCUG 52418 / MIT 99-5656)</name>
    <dbReference type="NCBI Taxonomy" id="1163745"/>
    <lineage>
        <taxon>Bacteria</taxon>
        <taxon>Pseudomonadati</taxon>
        <taxon>Campylobacterota</taxon>
        <taxon>Epsilonproteobacteria</taxon>
        <taxon>Campylobacterales</taxon>
        <taxon>Helicobacteraceae</taxon>
        <taxon>Helicobacter</taxon>
    </lineage>
</organism>
<dbReference type="EMBL" id="CP003481">
    <property type="protein sequence ID" value="AFI05541.1"/>
    <property type="molecule type" value="Genomic_DNA"/>
</dbReference>
<dbReference type="Proteomes" id="UP000005013">
    <property type="component" value="Chromosome"/>
</dbReference>
<dbReference type="GO" id="GO:0009055">
    <property type="term" value="F:electron transfer activity"/>
    <property type="evidence" value="ECO:0007669"/>
    <property type="project" value="InterPro"/>
</dbReference>
<dbReference type="STRING" id="1163745.HCD_02615"/>
<dbReference type="RefSeq" id="WP_014659057.1">
    <property type="nucleotide sequence ID" value="NC_017735.1"/>
</dbReference>
<dbReference type="eggNOG" id="COG3005">
    <property type="taxonomic scope" value="Bacteria"/>
</dbReference>
<sequence>MKKIWLVALFLSVLSAEKLWVMGDLDVYDKSGKEKIGKIARGTPVEKVSDVGDKTIIRVKGYLKTGDDKVLYGTKNFVMPFISLSKAGGVKADTMEVSLPKKDLTNDQAKAWADSEFLYYDTCSMCHAAHAPKEHNMMEWDGIFATMRTFAMPTDEEADKIIQYLHSHAIDGYATDDE</sequence>
<name>I0ERH2_HELCM</name>
<gene>
    <name evidence="1" type="ordered locus">HCD_02615</name>
</gene>
<dbReference type="InterPro" id="IPR036909">
    <property type="entry name" value="Cyt_c-like_dom_sf"/>
</dbReference>
<evidence type="ECO:0000313" key="1">
    <source>
        <dbReference type="EMBL" id="AFI05541.1"/>
    </source>
</evidence>
<dbReference type="GO" id="GO:0020037">
    <property type="term" value="F:heme binding"/>
    <property type="evidence" value="ECO:0007669"/>
    <property type="project" value="InterPro"/>
</dbReference>
<proteinExistence type="predicted"/>
<reference evidence="1 2" key="1">
    <citation type="journal article" date="2013" name="PLoS ONE">
        <title>Sequence Divergence and Conservation in Genomes ofHelicobacter cetorum Strains from a Dolphin and a Whale.</title>
        <authorList>
            <person name="Kersulyte D."/>
            <person name="Rossi M."/>
            <person name="Berg D.E."/>
        </authorList>
    </citation>
    <scope>NUCLEOTIDE SEQUENCE [LARGE SCALE GENOMIC DNA]</scope>
    <source>
        <strain evidence="1 2">MIT 99-5656</strain>
    </source>
</reference>
<evidence type="ECO:0000313" key="2">
    <source>
        <dbReference type="Proteomes" id="UP000005013"/>
    </source>
</evidence>
<protein>
    <submittedName>
        <fullName evidence="1">Periplasmic protein</fullName>
    </submittedName>
</protein>
<dbReference type="HOGENOM" id="CLU_113255_0_0_7"/>
<dbReference type="KEGG" id="hcm:HCD_02615"/>
<dbReference type="PATRIC" id="fig|1163745.3.peg.553"/>
<dbReference type="SUPFAM" id="SSF46626">
    <property type="entry name" value="Cytochrome c"/>
    <property type="match status" value="1"/>
</dbReference>
<dbReference type="AlphaFoldDB" id="I0ERH2"/>